<dbReference type="GO" id="GO:0004736">
    <property type="term" value="F:pyruvate carboxylase activity"/>
    <property type="evidence" value="ECO:0007669"/>
    <property type="project" value="TreeGrafter"/>
</dbReference>
<gene>
    <name evidence="2" type="ORF">ERS852429_00176</name>
</gene>
<dbReference type="Pfam" id="PF00682">
    <property type="entry name" value="HMGL-like"/>
    <property type="match status" value="1"/>
</dbReference>
<dbReference type="GO" id="GO:0047154">
    <property type="term" value="F:methylmalonyl-CoA carboxytransferase activity"/>
    <property type="evidence" value="ECO:0007669"/>
    <property type="project" value="UniProtKB-EC"/>
</dbReference>
<organism evidence="2 3">
    <name type="scientific">Parabacteroides distasonis</name>
    <dbReference type="NCBI Taxonomy" id="823"/>
    <lineage>
        <taxon>Bacteria</taxon>
        <taxon>Pseudomonadati</taxon>
        <taxon>Bacteroidota</taxon>
        <taxon>Bacteroidia</taxon>
        <taxon>Bacteroidales</taxon>
        <taxon>Tannerellaceae</taxon>
        <taxon>Parabacteroides</taxon>
    </lineage>
</organism>
<proteinExistence type="predicted"/>
<dbReference type="InterPro" id="IPR003379">
    <property type="entry name" value="Carboxylase_cons_dom"/>
</dbReference>
<dbReference type="CDD" id="cd07937">
    <property type="entry name" value="DRE_TIM_PC_TC_5S"/>
    <property type="match status" value="1"/>
</dbReference>
<dbReference type="EMBL" id="CYXP01000001">
    <property type="protein sequence ID" value="CUM71654.1"/>
    <property type="molecule type" value="Genomic_DNA"/>
</dbReference>
<accession>A0A173R0Z2</accession>
<dbReference type="SUPFAM" id="SSF89000">
    <property type="entry name" value="post-HMGL domain-like"/>
    <property type="match status" value="1"/>
</dbReference>
<dbReference type="InterPro" id="IPR013785">
    <property type="entry name" value="Aldolase_TIM"/>
</dbReference>
<feature type="domain" description="Pyruvate carboxyltransferase" evidence="1">
    <location>
        <begin position="5"/>
        <end position="286"/>
    </location>
</feature>
<sequence>MIRKLLIRDLTLRDGQQSAFATRMSQAQIDRVLPYYKDAGFYAMEVWGGAVPDSVMRYLGENPWDRLELIKEKIGNSSKLSALSRGRNLFGYNPYPDEIIEGFCRNSIRSGIDIMRIFDALNDVDNVKSTIRYVKKFGGKADCAICYTIDPHHSPVERIKAALHGRPLHKPVFTNEYFLNKALQLESLGADMITLKDMSGLIPPARTAELVRLFKKSLKVPVDFHTHCTPGYGLASVVSAIINGVDIVDTNIWNFAGGPAAPAVELVYIFCKKLGIELDLDMDAIAKINKELLTIRKELSAFDTAKKFPRPFNPVEDSFPAEIDRFFNDAIEAARKDKEDDLLLYCRAIEEYFVFPEPNELVKKAQIPGGMYTNMVAQLKQLGQIDLLEKAMSLIPQVRMDAGLPPLVTPTSQIIGAQAVSCALDELKGRPMYSNPSNQFIALVKGEYGKTPIPVDPAFRLKIAGVQNEVPYDGSHYVMQENPVLEDLDVLLAENEKEILLLELFPTVARTFLTKWKEQKARSTV</sequence>
<dbReference type="Proteomes" id="UP000095591">
    <property type="component" value="Unassembled WGS sequence"/>
</dbReference>
<dbReference type="Pfam" id="PF02436">
    <property type="entry name" value="PYC_OADA"/>
    <property type="match status" value="1"/>
</dbReference>
<dbReference type="GO" id="GO:0005737">
    <property type="term" value="C:cytoplasm"/>
    <property type="evidence" value="ECO:0007669"/>
    <property type="project" value="TreeGrafter"/>
</dbReference>
<keyword evidence="2" id="KW-0808">Transferase</keyword>
<dbReference type="InterPro" id="IPR055268">
    <property type="entry name" value="PCB-like"/>
</dbReference>
<dbReference type="Gene3D" id="3.20.20.70">
    <property type="entry name" value="Aldolase class I"/>
    <property type="match status" value="2"/>
</dbReference>
<dbReference type="InterPro" id="IPR000891">
    <property type="entry name" value="PYR_CT"/>
</dbReference>
<dbReference type="RefSeq" id="WP_044545348.1">
    <property type="nucleotide sequence ID" value="NZ_CDRH01000216.1"/>
</dbReference>
<dbReference type="SUPFAM" id="SSF51569">
    <property type="entry name" value="Aldolase"/>
    <property type="match status" value="1"/>
</dbReference>
<dbReference type="EC" id="2.1.3.1" evidence="2"/>
<evidence type="ECO:0000313" key="3">
    <source>
        <dbReference type="Proteomes" id="UP000095591"/>
    </source>
</evidence>
<dbReference type="AlphaFoldDB" id="A0A173R0Z2"/>
<reference evidence="2 3" key="1">
    <citation type="submission" date="2015-09" db="EMBL/GenBank/DDBJ databases">
        <authorList>
            <consortium name="Pathogen Informatics"/>
        </authorList>
    </citation>
    <scope>NUCLEOTIDE SEQUENCE [LARGE SCALE GENOMIC DNA]</scope>
    <source>
        <strain evidence="2 3">2789STDY5608872</strain>
    </source>
</reference>
<dbReference type="GO" id="GO:0006094">
    <property type="term" value="P:gluconeogenesis"/>
    <property type="evidence" value="ECO:0007669"/>
    <property type="project" value="TreeGrafter"/>
</dbReference>
<dbReference type="PANTHER" id="PTHR43778:SF2">
    <property type="entry name" value="PYRUVATE CARBOXYLASE, MITOCHONDRIAL"/>
    <property type="match status" value="1"/>
</dbReference>
<name>A0A173R0Z2_PARDI</name>
<protein>
    <submittedName>
        <fullName evidence="2">Methylmalonyl-CoA carboxyltransferase 5S subunit</fullName>
        <ecNumber evidence="2">2.1.3.1</ecNumber>
    </submittedName>
</protein>
<evidence type="ECO:0000313" key="2">
    <source>
        <dbReference type="EMBL" id="CUM71654.1"/>
    </source>
</evidence>
<dbReference type="PANTHER" id="PTHR43778">
    <property type="entry name" value="PYRUVATE CARBOXYLASE"/>
    <property type="match status" value="1"/>
</dbReference>
<dbReference type="PROSITE" id="PS50991">
    <property type="entry name" value="PYR_CT"/>
    <property type="match status" value="1"/>
</dbReference>
<evidence type="ECO:0000259" key="1">
    <source>
        <dbReference type="PROSITE" id="PS50991"/>
    </source>
</evidence>